<dbReference type="Pfam" id="PF01585">
    <property type="entry name" value="G-patch"/>
    <property type="match status" value="1"/>
</dbReference>
<evidence type="ECO:0000259" key="2">
    <source>
        <dbReference type="PROSITE" id="PS50174"/>
    </source>
</evidence>
<reference evidence="3" key="1">
    <citation type="submission" date="2021-06" db="EMBL/GenBank/DDBJ databases">
        <authorList>
            <person name="Kallberg Y."/>
            <person name="Tangrot J."/>
            <person name="Rosling A."/>
        </authorList>
    </citation>
    <scope>NUCLEOTIDE SEQUENCE</scope>
    <source>
        <strain evidence="3">MT106</strain>
    </source>
</reference>
<feature type="compositionally biased region" description="Basic and acidic residues" evidence="1">
    <location>
        <begin position="1"/>
        <end position="14"/>
    </location>
</feature>
<evidence type="ECO:0000313" key="3">
    <source>
        <dbReference type="EMBL" id="CAG8570814.1"/>
    </source>
</evidence>
<comment type="caution">
    <text evidence="3">The sequence shown here is derived from an EMBL/GenBank/DDBJ whole genome shotgun (WGS) entry which is preliminary data.</text>
</comment>
<dbReference type="OrthoDB" id="29523at2759"/>
<proteinExistence type="predicted"/>
<keyword evidence="4" id="KW-1185">Reference proteome</keyword>
<evidence type="ECO:0000313" key="4">
    <source>
        <dbReference type="Proteomes" id="UP000789831"/>
    </source>
</evidence>
<accession>A0A9N9BK46</accession>
<organism evidence="3 4">
    <name type="scientific">Ambispora gerdemannii</name>
    <dbReference type="NCBI Taxonomy" id="144530"/>
    <lineage>
        <taxon>Eukaryota</taxon>
        <taxon>Fungi</taxon>
        <taxon>Fungi incertae sedis</taxon>
        <taxon>Mucoromycota</taxon>
        <taxon>Glomeromycotina</taxon>
        <taxon>Glomeromycetes</taxon>
        <taxon>Archaeosporales</taxon>
        <taxon>Ambisporaceae</taxon>
        <taxon>Ambispora</taxon>
    </lineage>
</organism>
<dbReference type="AlphaFoldDB" id="A0A9N9BK46"/>
<dbReference type="Proteomes" id="UP000789831">
    <property type="component" value="Unassembled WGS sequence"/>
</dbReference>
<feature type="domain" description="G-patch" evidence="2">
    <location>
        <begin position="25"/>
        <end position="71"/>
    </location>
</feature>
<dbReference type="GO" id="GO:0003676">
    <property type="term" value="F:nucleic acid binding"/>
    <property type="evidence" value="ECO:0007669"/>
    <property type="project" value="InterPro"/>
</dbReference>
<dbReference type="SMART" id="SM00443">
    <property type="entry name" value="G_patch"/>
    <property type="match status" value="1"/>
</dbReference>
<name>A0A9N9BK46_9GLOM</name>
<feature type="region of interest" description="Disordered" evidence="1">
    <location>
        <begin position="94"/>
        <end position="152"/>
    </location>
</feature>
<dbReference type="PANTHER" id="PTHR23149">
    <property type="entry name" value="G PATCH DOMAIN CONTAINING PROTEIN"/>
    <property type="match status" value="1"/>
</dbReference>
<dbReference type="EMBL" id="CAJVPL010001429">
    <property type="protein sequence ID" value="CAG8570814.1"/>
    <property type="molecule type" value="Genomic_DNA"/>
</dbReference>
<protein>
    <submittedName>
        <fullName evidence="3">9857_t:CDS:1</fullName>
    </submittedName>
</protein>
<feature type="region of interest" description="Disordered" evidence="1">
    <location>
        <begin position="1"/>
        <end position="20"/>
    </location>
</feature>
<gene>
    <name evidence="3" type="ORF">AGERDE_LOCUS7628</name>
</gene>
<sequence length="246" mass="27531">MSLAEPRVKQRIPSDPRNLTWSTDQTKFGFKMLSKMGWTPGKGLGVNEAGDKEYLRIPHKQDLLGVGANKKTVDNWLDTTSAFENLLRGLNERQDASRDVQEKKKKRKEKLDGESEVKSASNHKIKNPKVSKDSEEEENDKIKARNANVSTSRLAHRAKFLRSKQASVKDSERLNEILGIKPKSIDIVNDINQNSVEVAGSQMDIQFSSFAPTGLGYSDKNEVDSSSSSSTLNPKKKKRESKNNSI</sequence>
<dbReference type="InterPro" id="IPR050656">
    <property type="entry name" value="PINX1"/>
</dbReference>
<dbReference type="InterPro" id="IPR000467">
    <property type="entry name" value="G_patch_dom"/>
</dbReference>
<dbReference type="PROSITE" id="PS50174">
    <property type="entry name" value="G_PATCH"/>
    <property type="match status" value="1"/>
</dbReference>
<evidence type="ECO:0000256" key="1">
    <source>
        <dbReference type="SAM" id="MobiDB-lite"/>
    </source>
</evidence>
<feature type="region of interest" description="Disordered" evidence="1">
    <location>
        <begin position="212"/>
        <end position="246"/>
    </location>
</feature>